<comment type="caution">
    <text evidence="8">The sequence shown here is derived from an EMBL/GenBank/DDBJ whole genome shotgun (WGS) entry which is preliminary data.</text>
</comment>
<dbReference type="InterPro" id="IPR007016">
    <property type="entry name" value="O-antigen_ligase-rel_domated"/>
</dbReference>
<feature type="region of interest" description="Disordered" evidence="5">
    <location>
        <begin position="412"/>
        <end position="446"/>
    </location>
</feature>
<feature type="transmembrane region" description="Helical" evidence="6">
    <location>
        <begin position="52"/>
        <end position="71"/>
    </location>
</feature>
<sequence length="446" mass="45728">MDSEVFGGGLLLIGAILLLVVPVMPPTRLLFGLVIVRSLTDVGAAAGTGSLLPSSVLSAGIGAVALVLALVPSRTRISPRLHLPVAVTLLVLALGSWVSFGIFGFNMGALRQSVLLASVVAVFVLAFRCGPARRASALKQLVWTPLPAAVVSAGGFLLLMPALVSSGQRMSGTFAHANTAGAFFAIAVLVALAVSWQLSYRPGLVVAAAALAGLALTGSIGAWAGLLAAALVFVVATPRHAAPRKAMLIVLAAAPGAALVLLGGVPERLAEFEGLNAGAAVDAGESSNSLEWRFVNWTLLLQLWADRPWLGYGLGSTTTLVMPLRAPPHSLPGQLLVELGIVGSGLVALLMLAAFGYIFRAVRRGRWEGSVLLALAAFVVVNGSESNLLNYTPAMYLLALASGILCASLHQRPDGPRQPARPGAGTAPQQFPQLPAAGLTAGGNLK</sequence>
<dbReference type="PANTHER" id="PTHR37422">
    <property type="entry name" value="TEICHURONIC ACID BIOSYNTHESIS PROTEIN TUAE"/>
    <property type="match status" value="1"/>
</dbReference>
<evidence type="ECO:0000259" key="7">
    <source>
        <dbReference type="Pfam" id="PF04932"/>
    </source>
</evidence>
<gene>
    <name evidence="8" type="ORF">HER39_06020</name>
</gene>
<evidence type="ECO:0000256" key="6">
    <source>
        <dbReference type="SAM" id="Phobius"/>
    </source>
</evidence>
<feature type="transmembrane region" description="Helical" evidence="6">
    <location>
        <begin position="83"/>
        <end position="103"/>
    </location>
</feature>
<dbReference type="Pfam" id="PF04932">
    <property type="entry name" value="Wzy_C"/>
    <property type="match status" value="1"/>
</dbReference>
<evidence type="ECO:0000256" key="5">
    <source>
        <dbReference type="SAM" id="MobiDB-lite"/>
    </source>
</evidence>
<dbReference type="EMBL" id="JAAZSR010000064">
    <property type="protein sequence ID" value="NKX50131.1"/>
    <property type="molecule type" value="Genomic_DNA"/>
</dbReference>
<dbReference type="Proteomes" id="UP000523795">
    <property type="component" value="Unassembled WGS sequence"/>
</dbReference>
<feature type="domain" description="O-antigen ligase-related" evidence="7">
    <location>
        <begin position="206"/>
        <end position="345"/>
    </location>
</feature>
<keyword evidence="2 6" id="KW-0812">Transmembrane</keyword>
<proteinExistence type="predicted"/>
<feature type="transmembrane region" description="Helical" evidence="6">
    <location>
        <begin position="141"/>
        <end position="163"/>
    </location>
</feature>
<evidence type="ECO:0000313" key="9">
    <source>
        <dbReference type="Proteomes" id="UP000523795"/>
    </source>
</evidence>
<organism evidence="8 9">
    <name type="scientific">Arthrobacter deserti</name>
    <dbReference type="NCBI Taxonomy" id="1742687"/>
    <lineage>
        <taxon>Bacteria</taxon>
        <taxon>Bacillati</taxon>
        <taxon>Actinomycetota</taxon>
        <taxon>Actinomycetes</taxon>
        <taxon>Micrococcales</taxon>
        <taxon>Micrococcaceae</taxon>
        <taxon>Arthrobacter</taxon>
    </lineage>
</organism>
<evidence type="ECO:0000256" key="4">
    <source>
        <dbReference type="ARBA" id="ARBA00023136"/>
    </source>
</evidence>
<dbReference type="PANTHER" id="PTHR37422:SF13">
    <property type="entry name" value="LIPOPOLYSACCHARIDE BIOSYNTHESIS PROTEIN PA4999-RELATED"/>
    <property type="match status" value="1"/>
</dbReference>
<evidence type="ECO:0000256" key="2">
    <source>
        <dbReference type="ARBA" id="ARBA00022692"/>
    </source>
</evidence>
<feature type="transmembrane region" description="Helical" evidence="6">
    <location>
        <begin position="309"/>
        <end position="327"/>
    </location>
</feature>
<dbReference type="InterPro" id="IPR051533">
    <property type="entry name" value="WaaL-like"/>
</dbReference>
<feature type="transmembrane region" description="Helical" evidence="6">
    <location>
        <begin position="339"/>
        <end position="359"/>
    </location>
</feature>
<evidence type="ECO:0000313" key="8">
    <source>
        <dbReference type="EMBL" id="NKX50131.1"/>
    </source>
</evidence>
<evidence type="ECO:0000256" key="1">
    <source>
        <dbReference type="ARBA" id="ARBA00004141"/>
    </source>
</evidence>
<accession>A0ABX1JLV5</accession>
<keyword evidence="3 6" id="KW-1133">Transmembrane helix</keyword>
<feature type="transmembrane region" description="Helical" evidence="6">
    <location>
        <begin position="6"/>
        <end position="24"/>
    </location>
</feature>
<reference evidence="8 9" key="1">
    <citation type="submission" date="2020-04" db="EMBL/GenBank/DDBJ databases">
        <authorList>
            <person name="Liu S."/>
        </authorList>
    </citation>
    <scope>NUCLEOTIDE SEQUENCE [LARGE SCALE GENOMIC DNA]</scope>
    <source>
        <strain evidence="8 9">CGMCC 1.15091</strain>
    </source>
</reference>
<evidence type="ECO:0000256" key="3">
    <source>
        <dbReference type="ARBA" id="ARBA00022989"/>
    </source>
</evidence>
<comment type="subcellular location">
    <subcellularLocation>
        <location evidence="1">Membrane</location>
        <topology evidence="1">Multi-pass membrane protein</topology>
    </subcellularLocation>
</comment>
<feature type="transmembrane region" description="Helical" evidence="6">
    <location>
        <begin position="246"/>
        <end position="265"/>
    </location>
</feature>
<feature type="transmembrane region" description="Helical" evidence="6">
    <location>
        <begin position="109"/>
        <end position="129"/>
    </location>
</feature>
<feature type="transmembrane region" description="Helical" evidence="6">
    <location>
        <begin position="175"/>
        <end position="196"/>
    </location>
</feature>
<name>A0ABX1JLV5_9MICC</name>
<protein>
    <recommendedName>
        <fullName evidence="7">O-antigen ligase-related domain-containing protein</fullName>
    </recommendedName>
</protein>
<keyword evidence="9" id="KW-1185">Reference proteome</keyword>
<keyword evidence="4 6" id="KW-0472">Membrane</keyword>
<feature type="transmembrane region" description="Helical" evidence="6">
    <location>
        <begin position="203"/>
        <end position="234"/>
    </location>
</feature>